<dbReference type="InterPro" id="IPR004136">
    <property type="entry name" value="NMO"/>
</dbReference>
<dbReference type="EMBL" id="BAAAFR010000008">
    <property type="protein sequence ID" value="GAA0324129.1"/>
    <property type="molecule type" value="Genomic_DNA"/>
</dbReference>
<keyword evidence="3" id="KW-0216">Detoxification</keyword>
<evidence type="ECO:0000256" key="6">
    <source>
        <dbReference type="ARBA" id="ARBA00023002"/>
    </source>
</evidence>
<evidence type="ECO:0000256" key="2">
    <source>
        <dbReference type="ARBA" id="ARBA00009881"/>
    </source>
</evidence>
<evidence type="ECO:0000313" key="11">
    <source>
        <dbReference type="Proteomes" id="UP001501787"/>
    </source>
</evidence>
<dbReference type="SUPFAM" id="SSF51412">
    <property type="entry name" value="Inosine monophosphate dehydrogenase (IMPDH)"/>
    <property type="match status" value="1"/>
</dbReference>
<evidence type="ECO:0000256" key="1">
    <source>
        <dbReference type="ARBA" id="ARBA00001917"/>
    </source>
</evidence>
<comment type="catalytic activity">
    <reaction evidence="9">
        <text>3 propionate 3-nitronate + 3 O2 + H2O = 3 3-oxopropanoate + 2 nitrate + nitrite + H2O2 + 3 H(+)</text>
        <dbReference type="Rhea" id="RHEA:57332"/>
        <dbReference type="ChEBI" id="CHEBI:15377"/>
        <dbReference type="ChEBI" id="CHEBI:15378"/>
        <dbReference type="ChEBI" id="CHEBI:15379"/>
        <dbReference type="ChEBI" id="CHEBI:16240"/>
        <dbReference type="ChEBI" id="CHEBI:16301"/>
        <dbReference type="ChEBI" id="CHEBI:17632"/>
        <dbReference type="ChEBI" id="CHEBI:33190"/>
        <dbReference type="ChEBI" id="CHEBI:136067"/>
    </reaction>
</comment>
<evidence type="ECO:0000313" key="10">
    <source>
        <dbReference type="EMBL" id="GAA0324129.1"/>
    </source>
</evidence>
<evidence type="ECO:0000256" key="5">
    <source>
        <dbReference type="ARBA" id="ARBA00022643"/>
    </source>
</evidence>
<dbReference type="PANTHER" id="PTHR42747">
    <property type="entry name" value="NITRONATE MONOOXYGENASE-RELATED"/>
    <property type="match status" value="1"/>
</dbReference>
<comment type="caution">
    <text evidence="10">The sequence shown here is derived from an EMBL/GenBank/DDBJ whole genome shotgun (WGS) entry which is preliminary data.</text>
</comment>
<sequence>MTALNIDYPIIQAPMAGGATTPELVATVSNFGALGALGAGMTAPKTLAAQIDTIKRLTQRPFMVNLMVLSHAESTTFDAPMPDWLREYYQTAMPDEDIDALLPEQPAPLFAEQLDVLYRHPVPVASFTFGIISREAVQGLQALGTRVIGTANHPKEALAWAEVGADAVCVQGAEAGGHRGGWLTESMRDPMPLLPLLEGTRALTEIPLIATGGLMSADDIRTVLDAGAAMAQLGTAFLTTDKSGIHPTYKQGLLAASRGTRSSDTRLTRLFSGKMARGLVNDYMQSMARFDDAAQLPAYPQLNAMTKPMRAHAAKIGDAEHLSLWAGQGVREVKDEPTTTLLTRLVEGLGLLSQSP</sequence>
<gene>
    <name evidence="10" type="ORF">GCM10009129_22430</name>
</gene>
<dbReference type="Pfam" id="PF03060">
    <property type="entry name" value="NMO"/>
    <property type="match status" value="1"/>
</dbReference>
<keyword evidence="7 10" id="KW-0503">Monooxygenase</keyword>
<evidence type="ECO:0000256" key="4">
    <source>
        <dbReference type="ARBA" id="ARBA00022630"/>
    </source>
</evidence>
<evidence type="ECO:0000256" key="3">
    <source>
        <dbReference type="ARBA" id="ARBA00022575"/>
    </source>
</evidence>
<evidence type="ECO:0000256" key="7">
    <source>
        <dbReference type="ARBA" id="ARBA00023033"/>
    </source>
</evidence>
<proteinExistence type="inferred from homology"/>
<dbReference type="CDD" id="cd04730">
    <property type="entry name" value="NPD_like"/>
    <property type="match status" value="1"/>
</dbReference>
<keyword evidence="4" id="KW-0285">Flavoprotein</keyword>
<evidence type="ECO:0000256" key="8">
    <source>
        <dbReference type="ARBA" id="ARBA00031155"/>
    </source>
</evidence>
<protein>
    <recommendedName>
        <fullName evidence="8">Propionate 3-nitronate monooxygenase</fullName>
    </recommendedName>
</protein>
<accession>A0ABN0W3H1</accession>
<dbReference type="InterPro" id="IPR013785">
    <property type="entry name" value="Aldolase_TIM"/>
</dbReference>
<reference evidence="10 11" key="1">
    <citation type="journal article" date="2019" name="Int. J. Syst. Evol. Microbiol.">
        <title>The Global Catalogue of Microorganisms (GCM) 10K type strain sequencing project: providing services to taxonomists for standard genome sequencing and annotation.</title>
        <authorList>
            <consortium name="The Broad Institute Genomics Platform"/>
            <consortium name="The Broad Institute Genome Sequencing Center for Infectious Disease"/>
            <person name="Wu L."/>
            <person name="Ma J."/>
        </authorList>
    </citation>
    <scope>NUCLEOTIDE SEQUENCE [LARGE SCALE GENOMIC DNA]</scope>
    <source>
        <strain evidence="10 11">JCM 16343</strain>
    </source>
</reference>
<evidence type="ECO:0000256" key="9">
    <source>
        <dbReference type="ARBA" id="ARBA00049401"/>
    </source>
</evidence>
<dbReference type="Proteomes" id="UP001501787">
    <property type="component" value="Unassembled WGS sequence"/>
</dbReference>
<name>A0ABN0W3H1_9GAMM</name>
<keyword evidence="11" id="KW-1185">Reference proteome</keyword>
<dbReference type="GO" id="GO:0004497">
    <property type="term" value="F:monooxygenase activity"/>
    <property type="evidence" value="ECO:0007669"/>
    <property type="project" value="UniProtKB-KW"/>
</dbReference>
<comment type="cofactor">
    <cofactor evidence="1">
        <name>FMN</name>
        <dbReference type="ChEBI" id="CHEBI:58210"/>
    </cofactor>
</comment>
<organism evidence="10 11">
    <name type="scientific">Psychrobacter aestuarii</name>
    <dbReference type="NCBI Taxonomy" id="556327"/>
    <lineage>
        <taxon>Bacteria</taxon>
        <taxon>Pseudomonadati</taxon>
        <taxon>Pseudomonadota</taxon>
        <taxon>Gammaproteobacteria</taxon>
        <taxon>Moraxellales</taxon>
        <taxon>Moraxellaceae</taxon>
        <taxon>Psychrobacter</taxon>
    </lineage>
</organism>
<keyword evidence="5" id="KW-0288">FMN</keyword>
<comment type="similarity">
    <text evidence="2">Belongs to the nitronate monooxygenase family. NMO class I subfamily.</text>
</comment>
<keyword evidence="6" id="KW-0560">Oxidoreductase</keyword>
<dbReference type="Gene3D" id="3.20.20.70">
    <property type="entry name" value="Aldolase class I"/>
    <property type="match status" value="1"/>
</dbReference>
<dbReference type="PANTHER" id="PTHR42747:SF3">
    <property type="entry name" value="NITRONATE MONOOXYGENASE-RELATED"/>
    <property type="match status" value="1"/>
</dbReference>